<sequence>MEKARGRSHGRQPLSRIRSAFSSIAMEATHMSRSVESQLNESFRDALVEYYLGEVVPNSPLLRSLSLDQRLKTANDLYEFFLIDNQVINNVETSYVASAISSIQQYINGALMGMEPGYDVLQPTDARFVEWRERSSQYPIWASNMQLALYPETFISPALRLKKSGYFAQLENDINQNKINIDTTQEAVKSYLASFEEVANLTIINGYIDSDRFAEGKYYFLGKSRAENIYYWRVVDMNERAYKSGTEGPKHDFPTPGAWSDWKRAEIGVNANTLERTIRPVFFNNRLFLTWVDLIHVSEEIEITLPTGSIKPDPDGSIPIIPVDPNAITSTPKVRLVFNISYKKYDDSWSAPLIYMDVTTLSTFNRAGKTVNLENDLNTIAIFDVSASPESLFIAMYAGETLVSGDTEGSTSDYALLETAFIDKNFNKERAFPKTGFVWDNYDAEKAEPNESRIRKTCWALALKNKGNFQFTWNIHIGIKTIKTTSPNNESDEWNFRGWQAKISDLAIDRATINHEKSEITLGTTINSDMDGRASGRLIISINMEPDPWVLTLNLTPFSQYYYKLIEGSTLTGSTVSPEQGLVNFDLLKGFDSTLPALIKFLLTEEYDYYHINFPGSSNIVTLDLRGGLIAKGIDSTLSAAHELKLVTVHFASNSITCGATATSDPSNAPSITAAQLFSHPSSMSTPYDSQKEINKSDHKDTLSPPSLYQTTVRIDKSTLLPLLPTTFIASSKKFYITHGIELKTKANPTWIGSAIKSTEIELAWESEGGIDPIAPKIKKRTDPLLGIAEYIHFSDSTIKYSDGSDKDLRDPIRMNTLFARELINKANIALEALLSWDTQQLKEPPIGDYQTEPSLMDFKGANGLYFWEMFLHLPFMISHRLNLEQRFNDAELWLGFIFDPGRKANANTGAPDYWNVRPLTEKPDPDYFMRAPIDPDGIAASDPVRYQKAVYFHYIKNLIDRGDMAYRQLTPDSLGEAKLWYVRILDLLGPRPDVVLTSRWTPITLSALAASNNPGLRDFENQLLEQEQQARDATTYDEGTHQPVLRLSTFGSDPTLSAEDTDHFIMPMNSELTRYWDMLESRLYNLRHNLTLDGKPLSLPLFAAPLDPRALLAAYANGATEGGVGSLLAQETPHYRYTVMFSRASAAVDNLIQFGTTLLSIIERKEQGQLMELQQQQVWEFAQHAIDLQRETQKVEVEARKALQASQQIAAARAGFYARLAAENVSPAEIAAATAHFSARVANGVAATATAAAAALKIIPNHLGIHAGAIAGMANGGAGGGAVGGFRLEGIPEIVAVGAHALSTLNDSVGDALERSEIFRRRRQEWENARDQAELEVNQIAAQLVVHDAQTRVTALQLRQAEEAKKQAEVIHAFLNKRFTNSQLYQWLNGQFSTFYYQAYDATFSLCLAAQACWQYEIADYSATFIQPAAWKDAWRGLTAGESLKLNLLRMDAAYLARHDRKLEIVKTVSVKQLPVSTDEDPSINLGWDAVVARLADEGIAEFEITRAMLDAIFPGHYLRRIKRISISLPVTIGPYEDIGATLTQTYNAVQMSAAADGPLKENMRASQQIAVSTGVDDDGMFVFNFDDERYLPFEGTGAISRWALTFSNPELQRDLINSITDIIVHMRYTARKG</sequence>
<accession>A0A3M4M0Y6</accession>
<evidence type="ECO:0000259" key="4">
    <source>
        <dbReference type="Pfam" id="PF18413"/>
    </source>
</evidence>
<feature type="domain" description="Neuraminidase-like" evidence="4">
    <location>
        <begin position="201"/>
        <end position="370"/>
    </location>
</feature>
<evidence type="ECO:0000313" key="6">
    <source>
        <dbReference type="EMBL" id="RMQ47355.1"/>
    </source>
</evidence>
<evidence type="ECO:0000259" key="3">
    <source>
        <dbReference type="Pfam" id="PF18276"/>
    </source>
</evidence>
<dbReference type="EMBL" id="RBRE01000037">
    <property type="protein sequence ID" value="RMQ47355.1"/>
    <property type="molecule type" value="Genomic_DNA"/>
</dbReference>
<name>A0A3M4M0Y6_PSECI</name>
<dbReference type="InterPro" id="IPR040840">
    <property type="entry name" value="TcA_TcB_BD"/>
</dbReference>
<organism evidence="6 7">
    <name type="scientific">Pseudomonas cichorii</name>
    <dbReference type="NCBI Taxonomy" id="36746"/>
    <lineage>
        <taxon>Bacteria</taxon>
        <taxon>Pseudomonadati</taxon>
        <taxon>Pseudomonadota</taxon>
        <taxon>Gammaproteobacteria</taxon>
        <taxon>Pseudomonadales</taxon>
        <taxon>Pseudomonadaceae</taxon>
        <taxon>Pseudomonas</taxon>
    </lineage>
</organism>
<reference evidence="6 7" key="1">
    <citation type="submission" date="2018-08" db="EMBL/GenBank/DDBJ databases">
        <title>Recombination of ecologically and evolutionarily significant loci maintains genetic cohesion in the Pseudomonas syringae species complex.</title>
        <authorList>
            <person name="Dillon M."/>
            <person name="Thakur S."/>
            <person name="Almeida R.N.D."/>
            <person name="Weir B.S."/>
            <person name="Guttman D.S."/>
        </authorList>
    </citation>
    <scope>NUCLEOTIDE SEQUENCE [LARGE SCALE GENOMIC DNA]</scope>
    <source>
        <strain evidence="6 7">ICMP 3353</strain>
    </source>
</reference>
<feature type="domain" description="Tc toxin complex TcA C-terminal TcB-binding" evidence="3">
    <location>
        <begin position="1344"/>
        <end position="1632"/>
    </location>
</feature>
<dbReference type="InterPro" id="IPR041079">
    <property type="entry name" value="Neuraminidase-like"/>
</dbReference>
<feature type="region of interest" description="Disordered" evidence="2">
    <location>
        <begin position="680"/>
        <end position="705"/>
    </location>
</feature>
<evidence type="ECO:0000313" key="7">
    <source>
        <dbReference type="Proteomes" id="UP000277236"/>
    </source>
</evidence>
<dbReference type="Pfam" id="PF18276">
    <property type="entry name" value="TcA_TcB_BD"/>
    <property type="match status" value="1"/>
</dbReference>
<comment type="caution">
    <text evidence="6">The sequence shown here is derived from an EMBL/GenBank/DDBJ whole genome shotgun (WGS) entry which is preliminary data.</text>
</comment>
<feature type="compositionally biased region" description="Basic and acidic residues" evidence="2">
    <location>
        <begin position="690"/>
        <end position="702"/>
    </location>
</feature>
<feature type="compositionally biased region" description="Polar residues" evidence="2">
    <location>
        <begin position="680"/>
        <end position="689"/>
    </location>
</feature>
<dbReference type="Proteomes" id="UP000277236">
    <property type="component" value="Unassembled WGS sequence"/>
</dbReference>
<evidence type="ECO:0000259" key="5">
    <source>
        <dbReference type="Pfam" id="PF20220"/>
    </source>
</evidence>
<evidence type="ECO:0000256" key="1">
    <source>
        <dbReference type="SAM" id="Coils"/>
    </source>
</evidence>
<keyword evidence="1" id="KW-0175">Coiled coil</keyword>
<dbReference type="Pfam" id="PF18413">
    <property type="entry name" value="Neuraminidase"/>
    <property type="match status" value="1"/>
</dbReference>
<feature type="coiled-coil region" evidence="1">
    <location>
        <begin position="1317"/>
        <end position="1379"/>
    </location>
</feature>
<dbReference type="Pfam" id="PF20220">
    <property type="entry name" value="ABC_toxin_N"/>
    <property type="match status" value="1"/>
</dbReference>
<feature type="domain" description="ABC toxin N-terminal" evidence="5">
    <location>
        <begin position="38"/>
        <end position="171"/>
    </location>
</feature>
<gene>
    <name evidence="6" type="ORF">ALQ04_05220</name>
</gene>
<proteinExistence type="predicted"/>
<protein>
    <submittedName>
        <fullName evidence="6">Insecticidal toxin protein</fullName>
    </submittedName>
</protein>
<dbReference type="InterPro" id="IPR046839">
    <property type="entry name" value="ABC_toxin_N"/>
</dbReference>
<evidence type="ECO:0000256" key="2">
    <source>
        <dbReference type="SAM" id="MobiDB-lite"/>
    </source>
</evidence>